<gene>
    <name evidence="1" type="ORF">H6F41_05980</name>
</gene>
<dbReference type="PIRSF" id="PIRSF020893">
    <property type="entry name" value="UCP020893"/>
    <property type="match status" value="1"/>
</dbReference>
<proteinExistence type="predicted"/>
<sequence>MTFEEAIAYTDSLLSNPNLDDAQLQSEISTLIETSNGARGFFVCFLTGDWQLADHPSDAVIKALQSSPTAIAELLVKNLAMSTAMAIFHRRAGNDQQAQSSDRVAQRTGSLIAKVDLPQVREIAIQMRNAAISNAGEYTSFLEKWGYDEEQKQAIANILAHV</sequence>
<organism evidence="1 2">
    <name type="scientific">Pseudanabaena mucicola FACHB-723</name>
    <dbReference type="NCBI Taxonomy" id="2692860"/>
    <lineage>
        <taxon>Bacteria</taxon>
        <taxon>Bacillati</taxon>
        <taxon>Cyanobacteriota</taxon>
        <taxon>Cyanophyceae</taxon>
        <taxon>Pseudanabaenales</taxon>
        <taxon>Pseudanabaenaceae</taxon>
        <taxon>Pseudanabaena</taxon>
    </lineage>
</organism>
<dbReference type="InterPro" id="IPR016780">
    <property type="entry name" value="UCP020893"/>
</dbReference>
<dbReference type="Proteomes" id="UP000642094">
    <property type="component" value="Unassembled WGS sequence"/>
</dbReference>
<keyword evidence="2" id="KW-1185">Reference proteome</keyword>
<dbReference type="EMBL" id="JACJQB010000007">
    <property type="protein sequence ID" value="MBD2187691.1"/>
    <property type="molecule type" value="Genomic_DNA"/>
</dbReference>
<comment type="caution">
    <text evidence="1">The sequence shown here is derived from an EMBL/GenBank/DDBJ whole genome shotgun (WGS) entry which is preliminary data.</text>
</comment>
<reference evidence="1 2" key="1">
    <citation type="journal article" date="2020" name="ISME J.">
        <title>Comparative genomics reveals insights into cyanobacterial evolution and habitat adaptation.</title>
        <authorList>
            <person name="Chen M.Y."/>
            <person name="Teng W.K."/>
            <person name="Zhao L."/>
            <person name="Hu C.X."/>
            <person name="Zhou Y.K."/>
            <person name="Han B.P."/>
            <person name="Song L.R."/>
            <person name="Shu W.S."/>
        </authorList>
    </citation>
    <scope>NUCLEOTIDE SEQUENCE [LARGE SCALE GENOMIC DNA]</scope>
    <source>
        <strain evidence="1 2">FACHB-723</strain>
    </source>
</reference>
<name>A0ABR7ZUM6_9CYAN</name>
<protein>
    <submittedName>
        <fullName evidence="1">Uncharacterized protein</fullName>
    </submittedName>
</protein>
<accession>A0ABR7ZUM6</accession>
<evidence type="ECO:0000313" key="2">
    <source>
        <dbReference type="Proteomes" id="UP000642094"/>
    </source>
</evidence>
<evidence type="ECO:0000313" key="1">
    <source>
        <dbReference type="EMBL" id="MBD2187691.1"/>
    </source>
</evidence>